<dbReference type="SUPFAM" id="SSF51004">
    <property type="entry name" value="C-terminal (heme d1) domain of cytochrome cd1-nitrite reductase"/>
    <property type="match status" value="1"/>
</dbReference>
<evidence type="ECO:0000256" key="2">
    <source>
        <dbReference type="ARBA" id="ARBA00022526"/>
    </source>
</evidence>
<comment type="similarity">
    <text evidence="1">Belongs to the cycloisomerase 2 family.</text>
</comment>
<keyword evidence="4" id="KW-1185">Reference proteome</keyword>
<dbReference type="InterPro" id="IPR019405">
    <property type="entry name" value="Lactonase_7-beta_prop"/>
</dbReference>
<dbReference type="EMBL" id="QRGA01000006">
    <property type="protein sequence ID" value="RDU99040.1"/>
    <property type="molecule type" value="Genomic_DNA"/>
</dbReference>
<dbReference type="GO" id="GO:0017057">
    <property type="term" value="F:6-phosphogluconolactonase activity"/>
    <property type="evidence" value="ECO:0007669"/>
    <property type="project" value="TreeGrafter"/>
</dbReference>
<gene>
    <name evidence="3" type="ORF">DWV00_12475</name>
</gene>
<accession>A0A3D8K1N7</accession>
<protein>
    <submittedName>
        <fullName evidence="3">Lactonase family protein</fullName>
    </submittedName>
</protein>
<dbReference type="Pfam" id="PF10282">
    <property type="entry name" value="Lactonase"/>
    <property type="match status" value="1"/>
</dbReference>
<dbReference type="InterPro" id="IPR050282">
    <property type="entry name" value="Cycloisomerase_2"/>
</dbReference>
<dbReference type="InterPro" id="IPR015943">
    <property type="entry name" value="WD40/YVTN_repeat-like_dom_sf"/>
</dbReference>
<proteinExistence type="inferred from homology"/>
<keyword evidence="2" id="KW-0313">Glucose metabolism</keyword>
<evidence type="ECO:0000313" key="3">
    <source>
        <dbReference type="EMBL" id="RDU99040.1"/>
    </source>
</evidence>
<dbReference type="PANTHER" id="PTHR30344">
    <property type="entry name" value="6-PHOSPHOGLUCONOLACTONASE-RELATED"/>
    <property type="match status" value="1"/>
</dbReference>
<comment type="caution">
    <text evidence="3">The sequence shown here is derived from an EMBL/GenBank/DDBJ whole genome shotgun (WGS) entry which is preliminary data.</text>
</comment>
<evidence type="ECO:0000256" key="1">
    <source>
        <dbReference type="ARBA" id="ARBA00005564"/>
    </source>
</evidence>
<name>A0A3D8K1N7_9BURK</name>
<sequence length="384" mass="41525">MTALLHFLTYKCNLVQTPKMTCLTKIQMKKALFAYVGSRTTRERSARGEGITVYRVDAETGALEFVQLVKDLINPSFLAVSADGGHLYAVHGDMSDVSAFKADRTSGELALLNRRSTQGKNPVHVAIDPSGGHIVVSNHIGASLAVLPIAPDGSLEEVTQLVRLEGPIGPHRIEQKQAKPHFNPFDPSGRFVVVPDKGLDRIFSFRFEGGRLAPSTPAYVASREAAGPRHIAFHPNGAFAYVVNELDSTVTAYRYSATNGALIPLQIVSSLPDTYTGNSRASEIEIDRAGRFVYASNRGCDSIAVFRIEESTGHLTFVAAEPTQGRTPRFMTGTPDGRFMYALNEDSDSIVAFSIDATTGRIAATGFSVETGSPVCMVFSRHQA</sequence>
<dbReference type="GO" id="GO:0006006">
    <property type="term" value="P:glucose metabolic process"/>
    <property type="evidence" value="ECO:0007669"/>
    <property type="project" value="UniProtKB-KW"/>
</dbReference>
<organism evidence="3 4">
    <name type="scientific">Trinickia dinghuensis</name>
    <dbReference type="NCBI Taxonomy" id="2291023"/>
    <lineage>
        <taxon>Bacteria</taxon>
        <taxon>Pseudomonadati</taxon>
        <taxon>Pseudomonadota</taxon>
        <taxon>Betaproteobacteria</taxon>
        <taxon>Burkholderiales</taxon>
        <taxon>Burkholderiaceae</taxon>
        <taxon>Trinickia</taxon>
    </lineage>
</organism>
<dbReference type="OrthoDB" id="9790815at2"/>
<dbReference type="PANTHER" id="PTHR30344:SF1">
    <property type="entry name" value="6-PHOSPHOGLUCONOLACTONASE"/>
    <property type="match status" value="1"/>
</dbReference>
<evidence type="ECO:0000313" key="4">
    <source>
        <dbReference type="Proteomes" id="UP000256838"/>
    </source>
</evidence>
<reference evidence="3 4" key="1">
    <citation type="submission" date="2018-08" db="EMBL/GenBank/DDBJ databases">
        <title>Paraburkholderia sp. DHOM06 isolated from forest soil.</title>
        <authorList>
            <person name="Gao Z.-H."/>
            <person name="Qiu L.-H."/>
        </authorList>
    </citation>
    <scope>NUCLEOTIDE SEQUENCE [LARGE SCALE GENOMIC DNA]</scope>
    <source>
        <strain evidence="3 4">DHOM06</strain>
    </source>
</reference>
<dbReference type="Proteomes" id="UP000256838">
    <property type="component" value="Unassembled WGS sequence"/>
</dbReference>
<dbReference type="AlphaFoldDB" id="A0A3D8K1N7"/>
<dbReference type="GO" id="GO:0005829">
    <property type="term" value="C:cytosol"/>
    <property type="evidence" value="ECO:0007669"/>
    <property type="project" value="TreeGrafter"/>
</dbReference>
<dbReference type="Gene3D" id="2.130.10.10">
    <property type="entry name" value="YVTN repeat-like/Quinoprotein amine dehydrogenase"/>
    <property type="match status" value="1"/>
</dbReference>
<dbReference type="InterPro" id="IPR011048">
    <property type="entry name" value="Haem_d1_sf"/>
</dbReference>
<keyword evidence="2" id="KW-0119">Carbohydrate metabolism</keyword>